<dbReference type="VEuPathDB" id="FungiDB:BDEG_21586"/>
<dbReference type="EMBL" id="DS022300">
    <property type="protein sequence ID" value="OAJ37579.1"/>
    <property type="molecule type" value="Genomic_DNA"/>
</dbReference>
<reference evidence="2 3" key="2">
    <citation type="submission" date="2016-05" db="EMBL/GenBank/DDBJ databases">
        <title>Lineage-specific infection strategies underlie the spectrum of fungal disease in amphibians.</title>
        <authorList>
            <person name="Cuomo C.A."/>
            <person name="Farrer R.A."/>
            <person name="James T."/>
            <person name="Longcore J."/>
            <person name="Birren B."/>
        </authorList>
    </citation>
    <scope>NUCLEOTIDE SEQUENCE [LARGE SCALE GENOMIC DNA]</scope>
    <source>
        <strain evidence="2 3">JEL423</strain>
    </source>
</reference>
<dbReference type="InterPro" id="IPR042184">
    <property type="entry name" value="YqeY/Aim41_N"/>
</dbReference>
<proteinExistence type="inferred from homology"/>
<dbReference type="GO" id="GO:0005739">
    <property type="term" value="C:mitochondrion"/>
    <property type="evidence" value="ECO:0007669"/>
    <property type="project" value="UniProtKB-SubCell"/>
</dbReference>
<dbReference type="SUPFAM" id="SSF89095">
    <property type="entry name" value="GatB/YqeY motif"/>
    <property type="match status" value="1"/>
</dbReference>
<dbReference type="GO" id="GO:0016884">
    <property type="term" value="F:carbon-nitrogen ligase activity, with glutamine as amido-N-donor"/>
    <property type="evidence" value="ECO:0007669"/>
    <property type="project" value="UniProtKB-UniRule"/>
</dbReference>
<dbReference type="InterPro" id="IPR003789">
    <property type="entry name" value="Asn/Gln_tRNA_amidoTrase-B-like"/>
</dbReference>
<name>A0A177WBX1_BATDL</name>
<evidence type="ECO:0000313" key="3">
    <source>
        <dbReference type="Proteomes" id="UP000077115"/>
    </source>
</evidence>
<dbReference type="Proteomes" id="UP000077115">
    <property type="component" value="Unassembled WGS sequence"/>
</dbReference>
<comment type="similarity">
    <text evidence="1">Belongs to the AIM41 family.</text>
</comment>
<dbReference type="OrthoDB" id="538640at2759"/>
<accession>A0A177WBX1</accession>
<dbReference type="STRING" id="403673.A0A177WBX1"/>
<dbReference type="InterPro" id="IPR023168">
    <property type="entry name" value="GatB_Yqey_C_2"/>
</dbReference>
<evidence type="ECO:0000256" key="1">
    <source>
        <dbReference type="RuleBase" id="RU365099"/>
    </source>
</evidence>
<dbReference type="PANTHER" id="PTHR28055">
    <property type="entry name" value="ALTERED INHERITANCE OF MITOCHONDRIA PROTEIN 41, MITOCHONDRIAL"/>
    <property type="match status" value="1"/>
</dbReference>
<comment type="subcellular location">
    <subcellularLocation>
        <location evidence="1">Mitochondrion</location>
    </subcellularLocation>
</comment>
<dbReference type="PANTHER" id="PTHR28055:SF1">
    <property type="entry name" value="ALTERED INHERITANCE OF MITOCHONDRIA PROTEIN 41, MITOCHONDRIAL"/>
    <property type="match status" value="1"/>
</dbReference>
<sequence>MFVQRSFARHLATTCALSKPKCLNLFQRAYSVSAAEQVNAVIDLKQAIKNSIKTSMKSGKKTETAVLKSVMADIIYMEKSSQANQDISASAMIRKGIKRREESAVAFRAGNREDLALIEESEIQILNSLLPKQMSEECIAKIIGEIKERIGAKGLGDLGKVMKVANTELNSSVSSMKLVSEVAKKILSA</sequence>
<organism evidence="2 3">
    <name type="scientific">Batrachochytrium dendrobatidis (strain JEL423)</name>
    <dbReference type="NCBI Taxonomy" id="403673"/>
    <lineage>
        <taxon>Eukaryota</taxon>
        <taxon>Fungi</taxon>
        <taxon>Fungi incertae sedis</taxon>
        <taxon>Chytridiomycota</taxon>
        <taxon>Chytridiomycota incertae sedis</taxon>
        <taxon>Chytridiomycetes</taxon>
        <taxon>Rhizophydiales</taxon>
        <taxon>Rhizophydiales incertae sedis</taxon>
        <taxon>Batrachochytrium</taxon>
    </lineage>
</organism>
<dbReference type="Gene3D" id="1.10.1510.10">
    <property type="entry name" value="Uncharacterised protein YqeY/AIM41 PF09424, N-terminal domain"/>
    <property type="match status" value="1"/>
</dbReference>
<gene>
    <name evidence="1" type="primary">AIM41</name>
    <name evidence="2" type="ORF">BDEG_21586</name>
</gene>
<keyword evidence="1" id="KW-0496">Mitochondrion</keyword>
<dbReference type="InterPro" id="IPR019004">
    <property type="entry name" value="YqeY/Aim41"/>
</dbReference>
<evidence type="ECO:0000313" key="2">
    <source>
        <dbReference type="EMBL" id="OAJ37579.1"/>
    </source>
</evidence>
<protein>
    <recommendedName>
        <fullName evidence="1">Altered inheritance of mitochondria protein 41</fullName>
    </recommendedName>
</protein>
<dbReference type="AlphaFoldDB" id="A0A177WBX1"/>
<reference evidence="2 3" key="1">
    <citation type="submission" date="2006-10" db="EMBL/GenBank/DDBJ databases">
        <title>The Genome Sequence of Batrachochytrium dendrobatidis JEL423.</title>
        <authorList>
            <consortium name="The Broad Institute Genome Sequencing Platform"/>
            <person name="Birren B."/>
            <person name="Lander E."/>
            <person name="Galagan J."/>
            <person name="Cuomo C."/>
            <person name="Devon K."/>
            <person name="Jaffe D."/>
            <person name="Butler J."/>
            <person name="Alvarez P."/>
            <person name="Gnerre S."/>
            <person name="Grabherr M."/>
            <person name="Kleber M."/>
            <person name="Mauceli E."/>
            <person name="Brockman W."/>
            <person name="Young S."/>
            <person name="LaButti K."/>
            <person name="Sykes S."/>
            <person name="DeCaprio D."/>
            <person name="Crawford M."/>
            <person name="Koehrsen M."/>
            <person name="Engels R."/>
            <person name="Montgomery P."/>
            <person name="Pearson M."/>
            <person name="Howarth C."/>
            <person name="Larson L."/>
            <person name="White J."/>
            <person name="O'Leary S."/>
            <person name="Kodira C."/>
            <person name="Zeng Q."/>
            <person name="Yandava C."/>
            <person name="Alvarado L."/>
            <person name="Longcore J."/>
            <person name="James T."/>
        </authorList>
    </citation>
    <scope>NUCLEOTIDE SEQUENCE [LARGE SCALE GENOMIC DNA]</scope>
    <source>
        <strain evidence="2 3">JEL423</strain>
    </source>
</reference>
<dbReference type="Pfam" id="PF09424">
    <property type="entry name" value="YqeY"/>
    <property type="match status" value="1"/>
</dbReference>
<dbReference type="Gene3D" id="1.10.10.410">
    <property type="match status" value="1"/>
</dbReference>